<dbReference type="SUPFAM" id="SSF51735">
    <property type="entry name" value="NAD(P)-binding Rossmann-fold domains"/>
    <property type="match status" value="1"/>
</dbReference>
<keyword evidence="3" id="KW-0560">Oxidoreductase</keyword>
<dbReference type="PANTHER" id="PTHR42760:SF133">
    <property type="entry name" value="3-OXOACYL-[ACYL-CARRIER-PROTEIN] REDUCTASE"/>
    <property type="match status" value="1"/>
</dbReference>
<evidence type="ECO:0000313" key="6">
    <source>
        <dbReference type="Proteomes" id="UP000178129"/>
    </source>
</evidence>
<dbReference type="GO" id="GO:0006633">
    <property type="term" value="P:fatty acid biosynthetic process"/>
    <property type="evidence" value="ECO:0007669"/>
    <property type="project" value="TreeGrafter"/>
</dbReference>
<evidence type="ECO:0000256" key="1">
    <source>
        <dbReference type="ARBA" id="ARBA00006484"/>
    </source>
</evidence>
<dbReference type="FunCoup" id="A0A1E1KWR3">
    <property type="interactions" value="146"/>
</dbReference>
<evidence type="ECO:0000256" key="3">
    <source>
        <dbReference type="ARBA" id="ARBA00023002"/>
    </source>
</evidence>
<comment type="similarity">
    <text evidence="1 4">Belongs to the short-chain dehydrogenases/reductases (SDR) family.</text>
</comment>
<sequence>MRPLTLNPRFLLSKSKPNLPIRSLATNSQPISLSLPKSPHSHSLTNKTGLVTGASRGIGAAIAQAFAREGVQCILVGRNRDLLESVKQGLDDVGEGSEREGGGRHRVLVGDVGEMGFWEGVRKEKNIDILVNAAGVTHYSPLFVTSPGWLEEVMRTNLMGTMMGCRAVGKGMLGKKGRCIINVASLLGVKGGKGSSAYAASKAGVIGLTRALAAELGEKNIRVNVIVPGYIETDMTEGTPLPHSSLVTFSLKLYSLYFTSGYSNPRHMPSGSFCSNIQGVAMTPEARSNALNSIPLKRFGQASEIADAAVFLAKNQYANNCVLNLDGGLSAI</sequence>
<dbReference type="InterPro" id="IPR036291">
    <property type="entry name" value="NAD(P)-bd_dom_sf"/>
</dbReference>
<dbReference type="PANTHER" id="PTHR42760">
    <property type="entry name" value="SHORT-CHAIN DEHYDROGENASES/REDUCTASES FAMILY MEMBER"/>
    <property type="match status" value="1"/>
</dbReference>
<name>A0A1E1KWR3_9HELO</name>
<keyword evidence="2" id="KW-0521">NADP</keyword>
<protein>
    <recommendedName>
        <fullName evidence="7">Dehydrogenases with different specificities (Related to short-chain alcohol dehydrogenases)</fullName>
    </recommendedName>
</protein>
<dbReference type="Proteomes" id="UP000178129">
    <property type="component" value="Unassembled WGS sequence"/>
</dbReference>
<reference evidence="6" key="1">
    <citation type="submission" date="2016-03" db="EMBL/GenBank/DDBJ databases">
        <authorList>
            <person name="Ploux O."/>
        </authorList>
    </citation>
    <scope>NUCLEOTIDE SEQUENCE [LARGE SCALE GENOMIC DNA]</scope>
    <source>
        <strain evidence="6">UK7</strain>
    </source>
</reference>
<proteinExistence type="inferred from homology"/>
<dbReference type="GO" id="GO:0048038">
    <property type="term" value="F:quinone binding"/>
    <property type="evidence" value="ECO:0007669"/>
    <property type="project" value="TreeGrafter"/>
</dbReference>
<dbReference type="PRINTS" id="PR00081">
    <property type="entry name" value="GDHRDH"/>
</dbReference>
<dbReference type="STRING" id="914237.A0A1E1KWR3"/>
<dbReference type="InterPro" id="IPR020904">
    <property type="entry name" value="Sc_DH/Rdtase_CS"/>
</dbReference>
<accession>A0A1E1KWR3</accession>
<keyword evidence="6" id="KW-1185">Reference proteome</keyword>
<dbReference type="PRINTS" id="PR00080">
    <property type="entry name" value="SDRFAMILY"/>
</dbReference>
<evidence type="ECO:0000256" key="2">
    <source>
        <dbReference type="ARBA" id="ARBA00022857"/>
    </source>
</evidence>
<dbReference type="PROSITE" id="PS00061">
    <property type="entry name" value="ADH_SHORT"/>
    <property type="match status" value="1"/>
</dbReference>
<organism evidence="5 6">
    <name type="scientific">Rhynchosporium graminicola</name>
    <dbReference type="NCBI Taxonomy" id="2792576"/>
    <lineage>
        <taxon>Eukaryota</taxon>
        <taxon>Fungi</taxon>
        <taxon>Dikarya</taxon>
        <taxon>Ascomycota</taxon>
        <taxon>Pezizomycotina</taxon>
        <taxon>Leotiomycetes</taxon>
        <taxon>Helotiales</taxon>
        <taxon>Ploettnerulaceae</taxon>
        <taxon>Rhynchosporium</taxon>
    </lineage>
</organism>
<dbReference type="EMBL" id="FJUW01000025">
    <property type="protein sequence ID" value="CZT02657.1"/>
    <property type="molecule type" value="Genomic_DNA"/>
</dbReference>
<dbReference type="InterPro" id="IPR002347">
    <property type="entry name" value="SDR_fam"/>
</dbReference>
<comment type="caution">
    <text evidence="5">The sequence shown here is derived from an EMBL/GenBank/DDBJ whole genome shotgun (WGS) entry which is preliminary data.</text>
</comment>
<evidence type="ECO:0000256" key="4">
    <source>
        <dbReference type="RuleBase" id="RU000363"/>
    </source>
</evidence>
<dbReference type="AlphaFoldDB" id="A0A1E1KWR3"/>
<evidence type="ECO:0008006" key="7">
    <source>
        <dbReference type="Google" id="ProtNLM"/>
    </source>
</evidence>
<dbReference type="InParanoid" id="A0A1E1KWR3"/>
<dbReference type="Gene3D" id="3.40.50.720">
    <property type="entry name" value="NAD(P)-binding Rossmann-like Domain"/>
    <property type="match status" value="1"/>
</dbReference>
<evidence type="ECO:0000313" key="5">
    <source>
        <dbReference type="EMBL" id="CZT02657.1"/>
    </source>
</evidence>
<dbReference type="GO" id="GO:0016616">
    <property type="term" value="F:oxidoreductase activity, acting on the CH-OH group of donors, NAD or NADP as acceptor"/>
    <property type="evidence" value="ECO:0007669"/>
    <property type="project" value="TreeGrafter"/>
</dbReference>
<gene>
    <name evidence="5" type="ORF">RCO7_09389</name>
</gene>
<dbReference type="Pfam" id="PF00106">
    <property type="entry name" value="adh_short"/>
    <property type="match status" value="1"/>
</dbReference>